<evidence type="ECO:0000313" key="3">
    <source>
        <dbReference type="Proteomes" id="UP000032232"/>
    </source>
</evidence>
<organism evidence="2 3">
    <name type="scientific">Jannaschia aquimarina</name>
    <dbReference type="NCBI Taxonomy" id="935700"/>
    <lineage>
        <taxon>Bacteria</taxon>
        <taxon>Pseudomonadati</taxon>
        <taxon>Pseudomonadota</taxon>
        <taxon>Alphaproteobacteria</taxon>
        <taxon>Rhodobacterales</taxon>
        <taxon>Roseobacteraceae</taxon>
        <taxon>Jannaschia</taxon>
    </lineage>
</organism>
<reference evidence="2 3" key="1">
    <citation type="submission" date="2015-02" db="EMBL/GenBank/DDBJ databases">
        <title>Genome Sequence of Jannaschia aquimarina DSM28248, a member of the Roseobacter clade.</title>
        <authorList>
            <person name="Voget S."/>
            <person name="Daniel R."/>
        </authorList>
    </citation>
    <scope>NUCLEOTIDE SEQUENCE [LARGE SCALE GENOMIC DNA]</scope>
    <source>
        <strain evidence="2 3">GSW-M26</strain>
    </source>
</reference>
<keyword evidence="3" id="KW-1185">Reference proteome</keyword>
<dbReference type="InterPro" id="IPR021719">
    <property type="entry name" value="Prot_inh_I78"/>
</dbReference>
<feature type="chain" id="PRO_5002240175" evidence="1">
    <location>
        <begin position="19"/>
        <end position="84"/>
    </location>
</feature>
<evidence type="ECO:0000313" key="2">
    <source>
        <dbReference type="EMBL" id="KIT14838.1"/>
    </source>
</evidence>
<name>A0A0D1D468_9RHOB</name>
<protein>
    <submittedName>
        <fullName evidence="2">Peptidase inhibitor I78 family protein</fullName>
    </submittedName>
</protein>
<comment type="caution">
    <text evidence="2">The sequence shown here is derived from an EMBL/GenBank/DDBJ whole genome shotgun (WGS) entry which is preliminary data.</text>
</comment>
<proteinExistence type="predicted"/>
<gene>
    <name evidence="2" type="ORF">jaqu_31630</name>
</gene>
<dbReference type="PROSITE" id="PS51257">
    <property type="entry name" value="PROKAR_LIPOPROTEIN"/>
    <property type="match status" value="1"/>
</dbReference>
<evidence type="ECO:0000256" key="1">
    <source>
        <dbReference type="SAM" id="SignalP"/>
    </source>
</evidence>
<dbReference type="EMBL" id="JYFE01000060">
    <property type="protein sequence ID" value="KIT14838.1"/>
    <property type="molecule type" value="Genomic_DNA"/>
</dbReference>
<keyword evidence="1" id="KW-0732">Signal</keyword>
<accession>A0A0D1D468</accession>
<dbReference type="STRING" id="935700.jaqu_31630"/>
<dbReference type="AlphaFoldDB" id="A0A0D1D468"/>
<dbReference type="Pfam" id="PF11720">
    <property type="entry name" value="Inhibitor_I78"/>
    <property type="match status" value="1"/>
</dbReference>
<dbReference type="Gene3D" id="3.30.10.10">
    <property type="entry name" value="Trypsin Inhibitor V, subunit A"/>
    <property type="match status" value="1"/>
</dbReference>
<sequence>MLWAMRRLALLIPVLLMACNDSDDPCGAEGYASLVGTNVAAVTLPADLNHRILAPGGIATTDFVPDRLNIETDAEGTITRLYCG</sequence>
<dbReference type="PATRIC" id="fig|935700.4.peg.3267"/>
<dbReference type="Proteomes" id="UP000032232">
    <property type="component" value="Unassembled WGS sequence"/>
</dbReference>
<dbReference type="OrthoDB" id="8724542at2"/>
<feature type="signal peptide" evidence="1">
    <location>
        <begin position="1"/>
        <end position="18"/>
    </location>
</feature>